<feature type="binding site" evidence="7">
    <location>
        <position position="127"/>
    </location>
    <ligand>
        <name>L-glutamine</name>
        <dbReference type="ChEBI" id="CHEBI:58359"/>
    </ligand>
</feature>
<dbReference type="GO" id="GO:0003952">
    <property type="term" value="F:NAD+ synthase (glutamine-hydrolyzing) activity"/>
    <property type="evidence" value="ECO:0007669"/>
    <property type="project" value="UniProtKB-UniRule"/>
</dbReference>
<dbReference type="GO" id="GO:0008795">
    <property type="term" value="F:NAD+ synthase activity"/>
    <property type="evidence" value="ECO:0007669"/>
    <property type="project" value="UniProtKB-UniRule"/>
</dbReference>
<keyword evidence="5 7" id="KW-0067">ATP-binding</keyword>
<feature type="binding site" evidence="7">
    <location>
        <position position="201"/>
    </location>
    <ligand>
        <name>L-glutamine</name>
        <dbReference type="ChEBI" id="CHEBI:58359"/>
    </ligand>
</feature>
<sequence>MATEDSRTHGFFRVASVIPEVKIADVEANVNYIIEKLKELSDSGVRVAVFPELCVTGYTCGDLFHQKELIDNAASGIARLREASSEYDMMFVVGAPIEICDNLYNCAVALANGRVIAVVPKTYLPNYNEFYERRWFVPAGSIPADIIEWGADKAPVGTDIVINIDGVGIGIEICEDLWTPIPPSTRAALNGAEIILNLSASDDLIGKYDYLKSLISQQSARCISAYVYSSAGFGESTTDLAFDGKAIIYENGTLLAEAPRWTRHSSHVIADIDIEAIRRDRRHIMSFGDARKIEENGKPVRHVPVRLTESCQEGLIRKINPLPFVPGNGETIDSRCEEIINIQISGLAQRLHVTHTKNLVIGISGGLDSTLALLVAVRTFDVLGLDRNGIIGVTMPGFGTTDRTHDNAVELMKSLKVTSREISITAAVKQHFADIRHDINVHDVTYENSQARERTQLLMDIANQVGGMVLGTGDLSELALGWATYNGDHMSMYGVNASVPKTLVRHLVKWCATTSEDTHERQILLDIVDTPISPELIPADETGNIKQKTEDLVGPYELHDFYLYYTLRYGFTPRRIYYLAKHTFHGVYDTDTIRKWLRTFYRRFFTQQFKRSCLPDGPKIGSVCLSPRGDWRMPSDASSAAWLKEVDSLH</sequence>
<dbReference type="InterPro" id="IPR014445">
    <property type="entry name" value="Gln-dep_NAD_synthase"/>
</dbReference>
<dbReference type="Gene3D" id="3.40.50.620">
    <property type="entry name" value="HUPs"/>
    <property type="match status" value="1"/>
</dbReference>
<comment type="pathway">
    <text evidence="1 7 8">Cofactor biosynthesis; NAD(+) biosynthesis; NAD(+) from deamido-NAD(+) (L-Gln route): step 1/1.</text>
</comment>
<comment type="catalytic activity">
    <reaction evidence="7 8">
        <text>deamido-NAD(+) + L-glutamine + ATP + H2O = L-glutamate + AMP + diphosphate + NAD(+) + H(+)</text>
        <dbReference type="Rhea" id="RHEA:24384"/>
        <dbReference type="ChEBI" id="CHEBI:15377"/>
        <dbReference type="ChEBI" id="CHEBI:15378"/>
        <dbReference type="ChEBI" id="CHEBI:29985"/>
        <dbReference type="ChEBI" id="CHEBI:30616"/>
        <dbReference type="ChEBI" id="CHEBI:33019"/>
        <dbReference type="ChEBI" id="CHEBI:57540"/>
        <dbReference type="ChEBI" id="CHEBI:58359"/>
        <dbReference type="ChEBI" id="CHEBI:58437"/>
        <dbReference type="ChEBI" id="CHEBI:456215"/>
        <dbReference type="EC" id="6.3.5.1"/>
    </reaction>
</comment>
<name>A0A1B1SDG1_9BACT</name>
<dbReference type="PIRSF" id="PIRSF006630">
    <property type="entry name" value="NADS_GAT"/>
    <property type="match status" value="1"/>
</dbReference>
<gene>
    <name evidence="7" type="primary">nadE</name>
    <name evidence="11" type="ORF">A4V02_09905</name>
</gene>
<dbReference type="GO" id="GO:0009435">
    <property type="term" value="P:NAD+ biosynthetic process"/>
    <property type="evidence" value="ECO:0007669"/>
    <property type="project" value="UniProtKB-UniRule"/>
</dbReference>
<comment type="similarity">
    <text evidence="9">Belongs to the NAD synthetase family.</text>
</comment>
<dbReference type="EC" id="6.3.5.1" evidence="7 8"/>
<evidence type="ECO:0000256" key="4">
    <source>
        <dbReference type="ARBA" id="ARBA00022741"/>
    </source>
</evidence>
<dbReference type="AlphaFoldDB" id="A0A1B1SDG1"/>
<protein>
    <recommendedName>
        <fullName evidence="7 8">Glutamine-dependent NAD(+) synthetase</fullName>
        <ecNumber evidence="7 8">6.3.5.1</ecNumber>
    </recommendedName>
    <alternativeName>
        <fullName evidence="7 8">NAD(+) synthase [glutamine-hydrolyzing]</fullName>
    </alternativeName>
</protein>
<dbReference type="Pfam" id="PF02540">
    <property type="entry name" value="NAD_synthase"/>
    <property type="match status" value="1"/>
</dbReference>
<dbReference type="Pfam" id="PF00795">
    <property type="entry name" value="CN_hydrolase"/>
    <property type="match status" value="1"/>
</dbReference>
<feature type="binding site" evidence="7">
    <location>
        <position position="448"/>
    </location>
    <ligand>
        <name>deamido-NAD(+)</name>
        <dbReference type="ChEBI" id="CHEBI:58437"/>
        <note>ligand shared between two neighboring subunits</note>
    </ligand>
</feature>
<dbReference type="STRING" id="1796646.A4V02_09905"/>
<feature type="binding site" evidence="7">
    <location>
        <begin position="362"/>
        <end position="369"/>
    </location>
    <ligand>
        <name>ATP</name>
        <dbReference type="ChEBI" id="CHEBI:30616"/>
    </ligand>
</feature>
<feature type="binding site" evidence="7">
    <location>
        <position position="472"/>
    </location>
    <ligand>
        <name>ATP</name>
        <dbReference type="ChEBI" id="CHEBI:30616"/>
    </ligand>
</feature>
<reference evidence="12" key="1">
    <citation type="submission" date="2016-04" db="EMBL/GenBank/DDBJ databases">
        <title>Complete Genome Sequences of Twelve Strains of a Stable Defined Moderately Diverse Mouse Microbiota 2 (sDMDMm2).</title>
        <authorList>
            <person name="Uchimura Y."/>
            <person name="Wyss M."/>
            <person name="Brugiroux S."/>
            <person name="Limenitakis J.P."/>
            <person name="Stecher B."/>
            <person name="McCoy K.D."/>
            <person name="Macpherson A.J."/>
        </authorList>
    </citation>
    <scope>NUCLEOTIDE SEQUENCE [LARGE SCALE GENOMIC DNA]</scope>
    <source>
        <strain evidence="12">YL27</strain>
    </source>
</reference>
<dbReference type="GO" id="GO:0005737">
    <property type="term" value="C:cytoplasm"/>
    <property type="evidence" value="ECO:0007669"/>
    <property type="project" value="InterPro"/>
</dbReference>
<dbReference type="SUPFAM" id="SSF56317">
    <property type="entry name" value="Carbon-nitrogen hydrolase"/>
    <property type="match status" value="1"/>
</dbReference>
<dbReference type="Gene3D" id="3.60.110.10">
    <property type="entry name" value="Carbon-nitrogen hydrolase"/>
    <property type="match status" value="1"/>
</dbReference>
<dbReference type="Gene3D" id="1.10.10.1140">
    <property type="entry name" value="Glutamine-dependent NAD+ synthetase, C-terminal domain"/>
    <property type="match status" value="1"/>
</dbReference>
<evidence type="ECO:0000256" key="9">
    <source>
        <dbReference type="RuleBase" id="RU003811"/>
    </source>
</evidence>
<dbReference type="SUPFAM" id="SSF52402">
    <property type="entry name" value="Adenine nucleotide alpha hydrolases-like"/>
    <property type="match status" value="1"/>
</dbReference>
<dbReference type="NCBIfam" id="NF002730">
    <property type="entry name" value="PRK02628.1"/>
    <property type="match status" value="1"/>
</dbReference>
<dbReference type="EMBL" id="CP015402">
    <property type="protein sequence ID" value="ANU64837.1"/>
    <property type="molecule type" value="Genomic_DNA"/>
</dbReference>
<evidence type="ECO:0000256" key="5">
    <source>
        <dbReference type="ARBA" id="ARBA00022840"/>
    </source>
</evidence>
<accession>A0A1B1SDG1</accession>
<evidence type="ECO:0000256" key="1">
    <source>
        <dbReference type="ARBA" id="ARBA00005188"/>
    </source>
</evidence>
<dbReference type="CDD" id="cd07570">
    <property type="entry name" value="GAT_Gln-NAD-synth"/>
    <property type="match status" value="1"/>
</dbReference>
<dbReference type="PANTHER" id="PTHR23090">
    <property type="entry name" value="NH 3 /GLUTAMINE-DEPENDENT NAD + SYNTHETASE"/>
    <property type="match status" value="1"/>
</dbReference>
<evidence type="ECO:0000256" key="8">
    <source>
        <dbReference type="PIRNR" id="PIRNR006630"/>
    </source>
</evidence>
<accession>A0A1Z2XKX0</accession>
<dbReference type="InterPro" id="IPR036526">
    <property type="entry name" value="C-N_Hydrolase_sf"/>
</dbReference>
<dbReference type="NCBIfam" id="TIGR00552">
    <property type="entry name" value="nadE"/>
    <property type="match status" value="1"/>
</dbReference>
<dbReference type="GO" id="GO:0004359">
    <property type="term" value="F:glutaminase activity"/>
    <property type="evidence" value="ECO:0007669"/>
    <property type="project" value="InterPro"/>
</dbReference>
<dbReference type="InterPro" id="IPR041856">
    <property type="entry name" value="NAD+_synth_C"/>
</dbReference>
<dbReference type="CDD" id="cd00553">
    <property type="entry name" value="NAD_synthase"/>
    <property type="match status" value="1"/>
</dbReference>
<keyword evidence="4 7" id="KW-0547">Nucleotide-binding</keyword>
<feature type="domain" description="CN hydrolase" evidence="10">
    <location>
        <begin position="12"/>
        <end position="274"/>
    </location>
</feature>
<feature type="active site" description="Nucleophile; for glutaminase activity" evidence="7">
    <location>
        <position position="174"/>
    </location>
</feature>
<feature type="active site" description="For glutaminase activity" evidence="7">
    <location>
        <position position="121"/>
    </location>
</feature>
<dbReference type="PANTHER" id="PTHR23090:SF9">
    <property type="entry name" value="GLUTAMINE-DEPENDENT NAD(+) SYNTHETASE"/>
    <property type="match status" value="1"/>
</dbReference>
<feature type="binding site" evidence="7">
    <location>
        <position position="610"/>
    </location>
    <ligand>
        <name>deamido-NAD(+)</name>
        <dbReference type="ChEBI" id="CHEBI:58437"/>
        <note>ligand shared between two neighboring subunits</note>
    </ligand>
</feature>
<evidence type="ECO:0000313" key="11">
    <source>
        <dbReference type="EMBL" id="ANU64837.1"/>
    </source>
</evidence>
<proteinExistence type="inferred from homology"/>
<dbReference type="UniPathway" id="UPA00253">
    <property type="reaction ID" value="UER00334"/>
</dbReference>
<dbReference type="Proteomes" id="UP000186351">
    <property type="component" value="Chromosome"/>
</dbReference>
<dbReference type="GeneID" id="65537181"/>
<dbReference type="KEGG" id="pary:A4V02_09905"/>
<dbReference type="InterPro" id="IPR003010">
    <property type="entry name" value="C-N_Hydrolase"/>
</dbReference>
<dbReference type="InterPro" id="IPR014729">
    <property type="entry name" value="Rossmann-like_a/b/a_fold"/>
</dbReference>
<dbReference type="RefSeq" id="WP_068962117.1">
    <property type="nucleotide sequence ID" value="NZ_CAJTAP010000033.1"/>
</dbReference>
<evidence type="ECO:0000256" key="3">
    <source>
        <dbReference type="ARBA" id="ARBA00022598"/>
    </source>
</evidence>
<feature type="binding site" evidence="7">
    <location>
        <position position="477"/>
    </location>
    <ligand>
        <name>deamido-NAD(+)</name>
        <dbReference type="ChEBI" id="CHEBI:58437"/>
        <note>ligand shared between two neighboring subunits</note>
    </ligand>
</feature>
<dbReference type="HAMAP" id="MF_02090">
    <property type="entry name" value="NadE_glutamine_dep"/>
    <property type="match status" value="1"/>
</dbReference>
<evidence type="ECO:0000256" key="6">
    <source>
        <dbReference type="ARBA" id="ARBA00023027"/>
    </source>
</evidence>
<evidence type="ECO:0000259" key="10">
    <source>
        <dbReference type="PROSITE" id="PS50263"/>
    </source>
</evidence>
<evidence type="ECO:0000256" key="2">
    <source>
        <dbReference type="ARBA" id="ARBA00007145"/>
    </source>
</evidence>
<keyword evidence="6 7" id="KW-0520">NAD</keyword>
<dbReference type="GO" id="GO:0005524">
    <property type="term" value="F:ATP binding"/>
    <property type="evidence" value="ECO:0007669"/>
    <property type="project" value="UniProtKB-UniRule"/>
</dbReference>
<dbReference type="InterPro" id="IPR022310">
    <property type="entry name" value="NAD/GMP_synthase"/>
</dbReference>
<comment type="similarity">
    <text evidence="2 7 8">In the C-terminal section; belongs to the NAD synthetase family.</text>
</comment>
<evidence type="ECO:0000256" key="7">
    <source>
        <dbReference type="HAMAP-Rule" id="MF_02090"/>
    </source>
</evidence>
<dbReference type="PROSITE" id="PS50263">
    <property type="entry name" value="CN_HYDROLASE"/>
    <property type="match status" value="1"/>
</dbReference>
<feature type="binding site" evidence="7">
    <location>
        <position position="207"/>
    </location>
    <ligand>
        <name>L-glutamine</name>
        <dbReference type="ChEBI" id="CHEBI:58359"/>
    </ligand>
</feature>
<dbReference type="OrthoDB" id="9803818at2"/>
<organism evidence="11 12">
    <name type="scientific">Muribaculum intestinale</name>
    <dbReference type="NCBI Taxonomy" id="1796646"/>
    <lineage>
        <taxon>Bacteria</taxon>
        <taxon>Pseudomonadati</taxon>
        <taxon>Bacteroidota</taxon>
        <taxon>Bacteroidia</taxon>
        <taxon>Bacteroidales</taxon>
        <taxon>Muribaculaceae</taxon>
        <taxon>Muribaculum</taxon>
    </lineage>
</organism>
<evidence type="ECO:0000313" key="12">
    <source>
        <dbReference type="Proteomes" id="UP000186351"/>
    </source>
</evidence>
<comment type="function">
    <text evidence="7">Catalyzes the ATP-dependent amidation of deamido-NAD to form NAD. Uses L-glutamine as a nitrogen source.</text>
</comment>
<keyword evidence="12" id="KW-1185">Reference proteome</keyword>
<dbReference type="InterPro" id="IPR003694">
    <property type="entry name" value="NAD_synthase"/>
</dbReference>
<feature type="active site" description="Proton acceptor; for glutaminase activity" evidence="7">
    <location>
        <position position="52"/>
    </location>
</feature>
<dbReference type="FunFam" id="1.10.10.1140:FF:000001">
    <property type="entry name" value="Glutamine-dependent NAD(+) synthetase"/>
    <property type="match status" value="1"/>
</dbReference>
<keyword evidence="3 7" id="KW-0436">Ligase</keyword>
<feature type="binding site" evidence="7">
    <location>
        <begin position="482"/>
        <end position="485"/>
    </location>
    <ligand>
        <name>deamido-NAD(+)</name>
        <dbReference type="ChEBI" id="CHEBI:58437"/>
        <note>ligand shared between two neighboring subunits</note>
    </ligand>
</feature>